<protein>
    <submittedName>
        <fullName evidence="3">Uncharacterized protein</fullName>
    </submittedName>
</protein>
<feature type="signal peptide" evidence="2">
    <location>
        <begin position="1"/>
        <end position="21"/>
    </location>
</feature>
<accession>A0A9X0D7F0</accession>
<gene>
    <name evidence="3" type="ORF">OS493_026684</name>
</gene>
<dbReference type="AlphaFoldDB" id="A0A9X0D7F0"/>
<comment type="caution">
    <text evidence="3">The sequence shown here is derived from an EMBL/GenBank/DDBJ whole genome shotgun (WGS) entry which is preliminary data.</text>
</comment>
<name>A0A9X0D7F0_9CNID</name>
<proteinExistence type="predicted"/>
<sequence length="256" mass="27673">MMHQTASLVILVLLTAGLIQSRPLDEEGSGDGTPTTPGCHPPRCFYNSKCYEDGEEISQGFDGIDWCYGLLCSRGGPIAWDSFNCGPTTTEPPVTATDPPQTTTTPAPPTTLLGCLNEGVRYPVGSEISRGSNTGWCYRKICGEDGQVHEIECNQTKTTQTTVHPTTAIPITDRATPPGCVHNAVWYPSGSEINEESDGQGCYGYYCDDNGQLMVWDNFDCGQSTTTQTSSLLLLPQRLPHWVVTTMGSGTHQEAK</sequence>
<reference evidence="3" key="1">
    <citation type="submission" date="2023-01" db="EMBL/GenBank/DDBJ databases">
        <title>Genome assembly of the deep-sea coral Lophelia pertusa.</title>
        <authorList>
            <person name="Herrera S."/>
            <person name="Cordes E."/>
        </authorList>
    </citation>
    <scope>NUCLEOTIDE SEQUENCE</scope>
    <source>
        <strain evidence="3">USNM1676648</strain>
        <tissue evidence="3">Polyp</tissue>
    </source>
</reference>
<dbReference type="Proteomes" id="UP001163046">
    <property type="component" value="Unassembled WGS sequence"/>
</dbReference>
<keyword evidence="4" id="KW-1185">Reference proteome</keyword>
<feature type="chain" id="PRO_5040840296" evidence="2">
    <location>
        <begin position="22"/>
        <end position="256"/>
    </location>
</feature>
<evidence type="ECO:0000256" key="2">
    <source>
        <dbReference type="SAM" id="SignalP"/>
    </source>
</evidence>
<evidence type="ECO:0000313" key="4">
    <source>
        <dbReference type="Proteomes" id="UP001163046"/>
    </source>
</evidence>
<feature type="region of interest" description="Disordered" evidence="1">
    <location>
        <begin position="89"/>
        <end position="109"/>
    </location>
</feature>
<evidence type="ECO:0000313" key="3">
    <source>
        <dbReference type="EMBL" id="KAJ7390177.1"/>
    </source>
</evidence>
<feature type="compositionally biased region" description="Low complexity" evidence="1">
    <location>
        <begin position="92"/>
        <end position="105"/>
    </location>
</feature>
<organism evidence="3 4">
    <name type="scientific">Desmophyllum pertusum</name>
    <dbReference type="NCBI Taxonomy" id="174260"/>
    <lineage>
        <taxon>Eukaryota</taxon>
        <taxon>Metazoa</taxon>
        <taxon>Cnidaria</taxon>
        <taxon>Anthozoa</taxon>
        <taxon>Hexacorallia</taxon>
        <taxon>Scleractinia</taxon>
        <taxon>Caryophylliina</taxon>
        <taxon>Caryophylliidae</taxon>
        <taxon>Desmophyllum</taxon>
    </lineage>
</organism>
<dbReference type="OrthoDB" id="5990243at2759"/>
<keyword evidence="2" id="KW-0732">Signal</keyword>
<dbReference type="EMBL" id="MU825419">
    <property type="protein sequence ID" value="KAJ7390177.1"/>
    <property type="molecule type" value="Genomic_DNA"/>
</dbReference>
<evidence type="ECO:0000256" key="1">
    <source>
        <dbReference type="SAM" id="MobiDB-lite"/>
    </source>
</evidence>